<feature type="non-terminal residue" evidence="2">
    <location>
        <position position="1"/>
    </location>
</feature>
<dbReference type="EMBL" id="JBHSPB010000069">
    <property type="protein sequence ID" value="MFC5725104.1"/>
    <property type="molecule type" value="Genomic_DNA"/>
</dbReference>
<organism evidence="2 3">
    <name type="scientific">Streptomyces gamaensis</name>
    <dbReference type="NCBI Taxonomy" id="1763542"/>
    <lineage>
        <taxon>Bacteria</taxon>
        <taxon>Bacillati</taxon>
        <taxon>Actinomycetota</taxon>
        <taxon>Actinomycetes</taxon>
        <taxon>Kitasatosporales</taxon>
        <taxon>Streptomycetaceae</taxon>
        <taxon>Streptomyces</taxon>
    </lineage>
</organism>
<dbReference type="SUPFAM" id="SSF53098">
    <property type="entry name" value="Ribonuclease H-like"/>
    <property type="match status" value="1"/>
</dbReference>
<dbReference type="Proteomes" id="UP001596083">
    <property type="component" value="Unassembled WGS sequence"/>
</dbReference>
<evidence type="ECO:0000313" key="3">
    <source>
        <dbReference type="Proteomes" id="UP001596083"/>
    </source>
</evidence>
<dbReference type="RefSeq" id="WP_390321878.1">
    <property type="nucleotide sequence ID" value="NZ_JBHSPB010000069.1"/>
</dbReference>
<keyword evidence="3" id="KW-1185">Reference proteome</keyword>
<feature type="domain" description="Tc1-like transposase DDE" evidence="1">
    <location>
        <begin position="2"/>
        <end position="110"/>
    </location>
</feature>
<reference evidence="3" key="1">
    <citation type="journal article" date="2019" name="Int. J. Syst. Evol. Microbiol.">
        <title>The Global Catalogue of Microorganisms (GCM) 10K type strain sequencing project: providing services to taxonomists for standard genome sequencing and annotation.</title>
        <authorList>
            <consortium name="The Broad Institute Genomics Platform"/>
            <consortium name="The Broad Institute Genome Sequencing Center for Infectious Disease"/>
            <person name="Wu L."/>
            <person name="Ma J."/>
        </authorList>
    </citation>
    <scope>NUCLEOTIDE SEQUENCE [LARGE SCALE GENOMIC DNA]</scope>
    <source>
        <strain evidence="3">CGMCC 4.7304</strain>
    </source>
</reference>
<dbReference type="Pfam" id="PF13358">
    <property type="entry name" value="DDE_3"/>
    <property type="match status" value="1"/>
</dbReference>
<gene>
    <name evidence="2" type="ORF">ACFP1Z_33705</name>
</gene>
<dbReference type="InterPro" id="IPR036397">
    <property type="entry name" value="RNaseH_sf"/>
</dbReference>
<dbReference type="InterPro" id="IPR047655">
    <property type="entry name" value="Transpos_IS630-like"/>
</dbReference>
<dbReference type="Gene3D" id="3.30.420.10">
    <property type="entry name" value="Ribonuclease H-like superfamily/Ribonuclease H"/>
    <property type="match status" value="1"/>
</dbReference>
<protein>
    <submittedName>
        <fullName evidence="2">IS630 family transposase</fullName>
    </submittedName>
</protein>
<dbReference type="InterPro" id="IPR038717">
    <property type="entry name" value="Tc1-like_DDE_dom"/>
</dbReference>
<evidence type="ECO:0000259" key="1">
    <source>
        <dbReference type="Pfam" id="PF13358"/>
    </source>
</evidence>
<dbReference type="InterPro" id="IPR012337">
    <property type="entry name" value="RNaseH-like_sf"/>
</dbReference>
<evidence type="ECO:0000313" key="2">
    <source>
        <dbReference type="EMBL" id="MFC5725104.1"/>
    </source>
</evidence>
<name>A0ABW0ZC77_9ACTN</name>
<dbReference type="NCBIfam" id="NF033545">
    <property type="entry name" value="transpos_IS630"/>
    <property type="match status" value="1"/>
</dbReference>
<accession>A0ABW0ZC77</accession>
<proteinExistence type="predicted"/>
<sequence length="158" mass="17766">VRHGTTNLFAALNVATGEVLGECRPDRNAANFLAFLKKAVKPHAGKEIHVVLDNLSTHTTPEVNTWLAKNPHVHFHFTPVGSSWLNQIEIWFGILTRQAIRRGTFSSVSVLTRQVRDYISSWNENAKPFAWTATADEILAKVRLTQRNVRKLVANNSK</sequence>
<comment type="caution">
    <text evidence="2">The sequence shown here is derived from an EMBL/GenBank/DDBJ whole genome shotgun (WGS) entry which is preliminary data.</text>
</comment>